<protein>
    <submittedName>
        <fullName evidence="1">Uncharacterized protein</fullName>
    </submittedName>
</protein>
<name>A0A9D4WW88_PEA</name>
<dbReference type="InterPro" id="IPR016197">
    <property type="entry name" value="Chromo-like_dom_sf"/>
</dbReference>
<gene>
    <name evidence="1" type="ORF">KIW84_054597</name>
</gene>
<dbReference type="AlphaFoldDB" id="A0A9D4WW88"/>
<accession>A0A9D4WW88</accession>
<dbReference type="InterPro" id="IPR043502">
    <property type="entry name" value="DNA/RNA_pol_sf"/>
</dbReference>
<evidence type="ECO:0000313" key="2">
    <source>
        <dbReference type="Proteomes" id="UP001058974"/>
    </source>
</evidence>
<proteinExistence type="predicted"/>
<evidence type="ECO:0000313" key="1">
    <source>
        <dbReference type="EMBL" id="KAI5408825.1"/>
    </source>
</evidence>
<dbReference type="Proteomes" id="UP001058974">
    <property type="component" value="Chromosome 5"/>
</dbReference>
<dbReference type="EMBL" id="JAMSHJ010000005">
    <property type="protein sequence ID" value="KAI5408825.1"/>
    <property type="molecule type" value="Genomic_DNA"/>
</dbReference>
<organism evidence="1 2">
    <name type="scientific">Pisum sativum</name>
    <name type="common">Garden pea</name>
    <name type="synonym">Lathyrus oleraceus</name>
    <dbReference type="NCBI Taxonomy" id="3888"/>
    <lineage>
        <taxon>Eukaryota</taxon>
        <taxon>Viridiplantae</taxon>
        <taxon>Streptophyta</taxon>
        <taxon>Embryophyta</taxon>
        <taxon>Tracheophyta</taxon>
        <taxon>Spermatophyta</taxon>
        <taxon>Magnoliopsida</taxon>
        <taxon>eudicotyledons</taxon>
        <taxon>Gunneridae</taxon>
        <taxon>Pentapetalae</taxon>
        <taxon>rosids</taxon>
        <taxon>fabids</taxon>
        <taxon>Fabales</taxon>
        <taxon>Fabaceae</taxon>
        <taxon>Papilionoideae</taxon>
        <taxon>50 kb inversion clade</taxon>
        <taxon>NPAAA clade</taxon>
        <taxon>Hologalegina</taxon>
        <taxon>IRL clade</taxon>
        <taxon>Fabeae</taxon>
        <taxon>Lathyrus</taxon>
    </lineage>
</organism>
<keyword evidence="2" id="KW-1185">Reference proteome</keyword>
<dbReference type="Gramene" id="Psat05G0459700-T1">
    <property type="protein sequence ID" value="KAI5408825.1"/>
    <property type="gene ID" value="KIW84_054597"/>
</dbReference>
<dbReference type="Gene3D" id="3.10.10.10">
    <property type="entry name" value="HIV Type 1 Reverse Transcriptase, subunit A, domain 1"/>
    <property type="match status" value="1"/>
</dbReference>
<comment type="caution">
    <text evidence="1">The sequence shown here is derived from an EMBL/GenBank/DDBJ whole genome shotgun (WGS) entry which is preliminary data.</text>
</comment>
<sequence length="209" mass="23794">MLPPNWLEGVLSEFEEVFQEPKRLPPPRRQVHAIVLKEGEDIPNIRPYRYPHYQKNEIERLVVDMLKFGVIRPSVLWALSNNQTDRTSGIRIGFTTREQKIHQVFHVSLLKKALALTSNQQPLPPMLSEDLELQVSPAAVSAAQNNANGLAEVLIQWQDLPKFEATGEPVEIIKEQFPSFHLEDKVSLLGGGGIDRPLIKNIYKRKGHQ</sequence>
<dbReference type="SUPFAM" id="SSF54160">
    <property type="entry name" value="Chromo domain-like"/>
    <property type="match status" value="1"/>
</dbReference>
<dbReference type="SUPFAM" id="SSF56672">
    <property type="entry name" value="DNA/RNA polymerases"/>
    <property type="match status" value="1"/>
</dbReference>
<reference evidence="1 2" key="1">
    <citation type="journal article" date="2022" name="Nat. Genet.">
        <title>Improved pea reference genome and pan-genome highlight genomic features and evolutionary characteristics.</title>
        <authorList>
            <person name="Yang T."/>
            <person name="Liu R."/>
            <person name="Luo Y."/>
            <person name="Hu S."/>
            <person name="Wang D."/>
            <person name="Wang C."/>
            <person name="Pandey M.K."/>
            <person name="Ge S."/>
            <person name="Xu Q."/>
            <person name="Li N."/>
            <person name="Li G."/>
            <person name="Huang Y."/>
            <person name="Saxena R.K."/>
            <person name="Ji Y."/>
            <person name="Li M."/>
            <person name="Yan X."/>
            <person name="He Y."/>
            <person name="Liu Y."/>
            <person name="Wang X."/>
            <person name="Xiang C."/>
            <person name="Varshney R.K."/>
            <person name="Ding H."/>
            <person name="Gao S."/>
            <person name="Zong X."/>
        </authorList>
    </citation>
    <scope>NUCLEOTIDE SEQUENCE [LARGE SCALE GENOMIC DNA]</scope>
    <source>
        <strain evidence="1 2">cv. Zhongwan 6</strain>
    </source>
</reference>